<accession>A0A346PHI4</accession>
<dbReference type="InterPro" id="IPR003961">
    <property type="entry name" value="FN3_dom"/>
</dbReference>
<sequence>MSDFYLSDPTDEGGDFYLGDPPAPENLEAEAGDGEISLDWGLVSEADEYRVYRDDDSGVSITSSNRIATTSSTGYTDTDVETGDEYYYVVTSYLRGAESSSSNEASAELAIKAPYDFSIVDAGETTLDIEWEYDGDGHDGFELEVRYDSDDDPVFDVVDDFDEDDREATAEGVRNGRKLTARLRAYSEDLTSDPTDTDEAETSLPDIESVDLDASEQSELTVEPEDVLNDGWYRIEKRDDDPDGDHPDYEFDGDLDYDEDPLEYTIDDLVDGEQYSVRIRTETEDNTGHWLNVDEITKLVPPEDVEALDVGRRSATVEWSDESEFRGSYQIYRRRTDFDYDGPGRLVGTVGDEDESFTDYAVAPDREYEYVIRARTQWVYADSEPSDPAETDSVGLEQRAVPSSGWYVEIDHPDRNAPLVPELLDDPQKQPTVNGYPRVSFSVPADERWLDTALDDAPVRVWKDGQKQPVDRLEHRTLTPETVELEARGGTQLDRRVVESADIEEALVYAEYLIEEYTDYIPVVDDPDDVVREDVLLLAAAILAELQGAFEAIPDDVPLEYDDDGLQATNVSDVDWDFGAEDNDDVPGGAGALVISPGTGGTGSRSVSIDHAIPDGDALVAVYSVEDSGSGPSTTVDVEFNGTVVEGGDDTPLGSDPGWDVFEIDGDVAAGSHDIRVDPGDFDASVGQIIGAVAIVDARFTDLDEDELVNEPGGHLKYPFRYPERDTPAHLALEEIATPLSIVRLMLEAVSDDGEPLPELSIGVDGSDDDFDTVTDALSYDLEYDDLAAVANVRVGLGHREDLEPRDATPRLGYEPQALDELELRADLDETPVVVNYQRDARLKDHLQDVVVDIADAAYEIRPGDDGMEVHIARIDSRETDVDPDLINYSIERNTEDTVDRAVVYAGAESLRRVPFEADVDEWTELPLGEGQIVRDFETIYDATDDDETLDRGDDYEIRPLVEDGPPEIKLLVDLDEPRIDCDFQPRGEHERTDLPDEPREISEHATNLSSQQMADIAAFQAVEGSYTDAVITARITVPPDEIGWNVIDALNVPQLPGGPYQVLDEETNPRRGQFPLGVGRGGKEEIQRLDDQTGHLSERN</sequence>
<dbReference type="EMBL" id="CP024047">
    <property type="protein sequence ID" value="AXR78979.1"/>
    <property type="molecule type" value="Genomic_DNA"/>
</dbReference>
<dbReference type="InterPro" id="IPR036116">
    <property type="entry name" value="FN3_sf"/>
</dbReference>
<name>A0A346PHI4_9EURY</name>
<keyword evidence="1" id="KW-0677">Repeat</keyword>
<dbReference type="SUPFAM" id="SSF49265">
    <property type="entry name" value="Fibronectin type III"/>
    <property type="match status" value="2"/>
</dbReference>
<dbReference type="PANTHER" id="PTHR46708:SF2">
    <property type="entry name" value="FIBRONECTIN TYPE-III DOMAIN-CONTAINING PROTEIN"/>
    <property type="match status" value="1"/>
</dbReference>
<reference evidence="5" key="1">
    <citation type="submission" date="2017-10" db="EMBL/GenBank/DDBJ databases">
        <title>Phenotypic and genomic properties of facultatively anaerobic sulfur-reducing natronoarchaea from hypersaline soda lakes.</title>
        <authorList>
            <person name="Sorokin D.Y."/>
            <person name="Kublanov I.V."/>
            <person name="Roman P."/>
            <person name="Sinninghe Damste J.S."/>
            <person name="Golyshin P.N."/>
            <person name="Rojo D."/>
            <person name="Ciordia S."/>
            <person name="Mena Md.C."/>
            <person name="Ferrer M."/>
            <person name="Messina E."/>
            <person name="Smedile F."/>
            <person name="La Spada G."/>
            <person name="La Cono V."/>
            <person name="Yakimov M.M."/>
        </authorList>
    </citation>
    <scope>NUCLEOTIDE SEQUENCE [LARGE SCALE GENOMIC DNA]</scope>
    <source>
        <strain evidence="5">AArc1</strain>
    </source>
</reference>
<dbReference type="PANTHER" id="PTHR46708">
    <property type="entry name" value="TENASCIN"/>
    <property type="match status" value="1"/>
</dbReference>
<feature type="compositionally biased region" description="Basic and acidic residues" evidence="2">
    <location>
        <begin position="1082"/>
        <end position="1101"/>
    </location>
</feature>
<dbReference type="InterPro" id="IPR013783">
    <property type="entry name" value="Ig-like_fold"/>
</dbReference>
<feature type="domain" description="Fibronectin type-III" evidence="3">
    <location>
        <begin position="113"/>
        <end position="205"/>
    </location>
</feature>
<dbReference type="AlphaFoldDB" id="A0A346PHI4"/>
<dbReference type="PROSITE" id="PS50853">
    <property type="entry name" value="FN3"/>
    <property type="match status" value="2"/>
</dbReference>
<feature type="region of interest" description="Disordered" evidence="2">
    <location>
        <begin position="235"/>
        <end position="258"/>
    </location>
</feature>
<dbReference type="Gene3D" id="2.60.40.10">
    <property type="entry name" value="Immunoglobulins"/>
    <property type="match status" value="2"/>
</dbReference>
<dbReference type="SMART" id="SM00060">
    <property type="entry name" value="FN3"/>
    <property type="match status" value="3"/>
</dbReference>
<organism evidence="4 5">
    <name type="scientific">Natrarchaeobaculum sulfurireducens</name>
    <dbReference type="NCBI Taxonomy" id="2044521"/>
    <lineage>
        <taxon>Archaea</taxon>
        <taxon>Methanobacteriati</taxon>
        <taxon>Methanobacteriota</taxon>
        <taxon>Stenosarchaea group</taxon>
        <taxon>Halobacteria</taxon>
        <taxon>Halobacteriales</taxon>
        <taxon>Natrialbaceae</taxon>
        <taxon>Natrarchaeobaculum</taxon>
    </lineage>
</organism>
<evidence type="ECO:0000259" key="3">
    <source>
        <dbReference type="PROSITE" id="PS50853"/>
    </source>
</evidence>
<dbReference type="KEGG" id="nan:AArc1_2666"/>
<gene>
    <name evidence="4" type="ORF">AArc1_2666</name>
</gene>
<feature type="region of interest" description="Disordered" evidence="2">
    <location>
        <begin position="1065"/>
        <end position="1101"/>
    </location>
</feature>
<proteinExistence type="predicted"/>
<dbReference type="RefSeq" id="WP_117364986.1">
    <property type="nucleotide sequence ID" value="NZ_CP024047.1"/>
</dbReference>
<feature type="domain" description="Fibronectin type-III" evidence="3">
    <location>
        <begin position="301"/>
        <end position="396"/>
    </location>
</feature>
<feature type="region of interest" description="Disordered" evidence="2">
    <location>
        <begin position="188"/>
        <end position="222"/>
    </location>
</feature>
<evidence type="ECO:0000313" key="5">
    <source>
        <dbReference type="Proteomes" id="UP000258707"/>
    </source>
</evidence>
<feature type="compositionally biased region" description="Acidic residues" evidence="2">
    <location>
        <begin position="208"/>
        <end position="222"/>
    </location>
</feature>
<dbReference type="Proteomes" id="UP000258707">
    <property type="component" value="Chromosome"/>
</dbReference>
<feature type="compositionally biased region" description="Basic and acidic residues" evidence="2">
    <location>
        <begin position="235"/>
        <end position="249"/>
    </location>
</feature>
<dbReference type="CDD" id="cd00063">
    <property type="entry name" value="FN3"/>
    <property type="match status" value="2"/>
</dbReference>
<feature type="region of interest" description="Disordered" evidence="2">
    <location>
        <begin position="1"/>
        <end position="29"/>
    </location>
</feature>
<dbReference type="InterPro" id="IPR050991">
    <property type="entry name" value="ECM_Regulatory_Proteins"/>
</dbReference>
<protein>
    <submittedName>
        <fullName evidence="4">Cell surface protein</fullName>
    </submittedName>
</protein>
<evidence type="ECO:0000256" key="1">
    <source>
        <dbReference type="ARBA" id="ARBA00022737"/>
    </source>
</evidence>
<evidence type="ECO:0000313" key="4">
    <source>
        <dbReference type="EMBL" id="AXR78979.1"/>
    </source>
</evidence>
<evidence type="ECO:0000256" key="2">
    <source>
        <dbReference type="SAM" id="MobiDB-lite"/>
    </source>
</evidence>
<dbReference type="GeneID" id="37639435"/>